<keyword evidence="9" id="KW-1185">Reference proteome</keyword>
<name>A0AAE0G0N2_9CHLO</name>
<dbReference type="PANTHER" id="PTHR28525:SF1">
    <property type="entry name" value="REACTIVE OXYGEN SPECIES MODULATOR 1"/>
    <property type="match status" value="1"/>
</dbReference>
<dbReference type="PANTHER" id="PTHR28525">
    <property type="entry name" value="REACTIVE OXYGEN SPECIES MODULATOR 1"/>
    <property type="match status" value="1"/>
</dbReference>
<comment type="similarity">
    <text evidence="2">Belongs to the MGR2 family.</text>
</comment>
<evidence type="ECO:0000256" key="3">
    <source>
        <dbReference type="ARBA" id="ARBA00022692"/>
    </source>
</evidence>
<evidence type="ECO:0008006" key="10">
    <source>
        <dbReference type="Google" id="ProtNLM"/>
    </source>
</evidence>
<accession>A0AAE0G0N2</accession>
<evidence type="ECO:0000256" key="5">
    <source>
        <dbReference type="ARBA" id="ARBA00023136"/>
    </source>
</evidence>
<evidence type="ECO:0000256" key="2">
    <source>
        <dbReference type="ARBA" id="ARBA00007839"/>
    </source>
</evidence>
<dbReference type="GO" id="GO:0045039">
    <property type="term" value="P:protein insertion into mitochondrial inner membrane"/>
    <property type="evidence" value="ECO:0007669"/>
    <property type="project" value="TreeGrafter"/>
</dbReference>
<organism evidence="7 9">
    <name type="scientific">Cymbomonas tetramitiformis</name>
    <dbReference type="NCBI Taxonomy" id="36881"/>
    <lineage>
        <taxon>Eukaryota</taxon>
        <taxon>Viridiplantae</taxon>
        <taxon>Chlorophyta</taxon>
        <taxon>Pyramimonadophyceae</taxon>
        <taxon>Pyramimonadales</taxon>
        <taxon>Pyramimonadaceae</taxon>
        <taxon>Cymbomonas</taxon>
    </lineage>
</organism>
<evidence type="ECO:0000313" key="9">
    <source>
        <dbReference type="Proteomes" id="UP001190700"/>
    </source>
</evidence>
<evidence type="ECO:0000256" key="1">
    <source>
        <dbReference type="ARBA" id="ARBA00004370"/>
    </source>
</evidence>
<sequence length="112" mass="12078">MGAFDRFRFRCNTFAENVNSAGNNSRIICQDLKTKTPQKTMDNRCLNKVSQGFVMGGAVGTAIGAVWGTYEAVVNKVPGLLKVRYIGQKTVTSAAVFGLFLSAGSLLHCGKR</sequence>
<gene>
    <name evidence="7" type="ORF">CYMTET_22387</name>
    <name evidence="8" type="ORF">CYMTET_7757</name>
</gene>
<reference evidence="7 9" key="1">
    <citation type="journal article" date="2015" name="Genome Biol. Evol.">
        <title>Comparative Genomics of a Bacterivorous Green Alga Reveals Evolutionary Causalities and Consequences of Phago-Mixotrophic Mode of Nutrition.</title>
        <authorList>
            <person name="Burns J.A."/>
            <person name="Paasch A."/>
            <person name="Narechania A."/>
            <person name="Kim E."/>
        </authorList>
    </citation>
    <scope>NUCLEOTIDE SEQUENCE [LARGE SCALE GENOMIC DNA]</scope>
    <source>
        <strain evidence="7">PLY_AMNH</strain>
    </source>
</reference>
<dbReference type="GO" id="GO:0005744">
    <property type="term" value="C:TIM23 mitochondrial import inner membrane translocase complex"/>
    <property type="evidence" value="ECO:0007669"/>
    <property type="project" value="TreeGrafter"/>
</dbReference>
<feature type="transmembrane region" description="Helical" evidence="6">
    <location>
        <begin position="90"/>
        <end position="109"/>
    </location>
</feature>
<dbReference type="AlphaFoldDB" id="A0AAE0G0N2"/>
<comment type="caution">
    <text evidence="7">The sequence shown here is derived from an EMBL/GenBank/DDBJ whole genome shotgun (WGS) entry which is preliminary data.</text>
</comment>
<dbReference type="Pfam" id="PF10247">
    <property type="entry name" value="Romo1"/>
    <property type="match status" value="1"/>
</dbReference>
<proteinExistence type="inferred from homology"/>
<comment type="subcellular location">
    <subcellularLocation>
        <location evidence="1">Membrane</location>
    </subcellularLocation>
</comment>
<keyword evidence="3 6" id="KW-0812">Transmembrane</keyword>
<dbReference type="EMBL" id="LGRX02011202">
    <property type="protein sequence ID" value="KAK3269153.1"/>
    <property type="molecule type" value="Genomic_DNA"/>
</dbReference>
<protein>
    <recommendedName>
        <fullName evidence="10">Reactive oxygen species modulator 1</fullName>
    </recommendedName>
</protein>
<dbReference type="EMBL" id="LGRX02002230">
    <property type="protein sequence ID" value="KAK3284601.1"/>
    <property type="molecule type" value="Genomic_DNA"/>
</dbReference>
<dbReference type="Proteomes" id="UP001190700">
    <property type="component" value="Unassembled WGS sequence"/>
</dbReference>
<keyword evidence="4 6" id="KW-1133">Transmembrane helix</keyword>
<evidence type="ECO:0000313" key="7">
    <source>
        <dbReference type="EMBL" id="KAK3269153.1"/>
    </source>
</evidence>
<reference evidence="7" key="2">
    <citation type="submission" date="2023-06" db="EMBL/GenBank/DDBJ databases">
        <title>Long-read-based genome assembly of the green algal bacterivore Cymbomonas tetramitiformis.</title>
        <authorList>
            <person name="Gyaltshen Y."/>
            <person name="Rozenberg A."/>
            <person name="Paasch A."/>
            <person name="Burns J.A."/>
            <person name="Warring S."/>
            <person name="Larson R."/>
            <person name="Maurer-Alcala X."/>
            <person name="Dacks J."/>
            <person name="Kim E."/>
        </authorList>
    </citation>
    <scope>NUCLEOTIDE SEQUENCE</scope>
    <source>
        <strain evidence="7">PLY_AMNH</strain>
    </source>
</reference>
<evidence type="ECO:0000256" key="4">
    <source>
        <dbReference type="ARBA" id="ARBA00022989"/>
    </source>
</evidence>
<keyword evidence="5 6" id="KW-0472">Membrane</keyword>
<evidence type="ECO:0000256" key="6">
    <source>
        <dbReference type="SAM" id="Phobius"/>
    </source>
</evidence>
<dbReference type="GO" id="GO:0030150">
    <property type="term" value="P:protein import into mitochondrial matrix"/>
    <property type="evidence" value="ECO:0007669"/>
    <property type="project" value="TreeGrafter"/>
</dbReference>
<evidence type="ECO:0000313" key="8">
    <source>
        <dbReference type="EMBL" id="KAK3284601.1"/>
    </source>
</evidence>
<dbReference type="SMART" id="SM01378">
    <property type="entry name" value="Romo1"/>
    <property type="match status" value="1"/>
</dbReference>
<feature type="transmembrane region" description="Helical" evidence="6">
    <location>
        <begin position="49"/>
        <end position="70"/>
    </location>
</feature>
<dbReference type="InterPro" id="IPR018450">
    <property type="entry name" value="Romo1/Mgr2"/>
</dbReference>